<feature type="domain" description="RecX first three-helical" evidence="8">
    <location>
        <begin position="68"/>
        <end position="107"/>
    </location>
</feature>
<evidence type="ECO:0000256" key="5">
    <source>
        <dbReference type="HAMAP-Rule" id="MF_01114"/>
    </source>
</evidence>
<comment type="function">
    <text evidence="5">Modulates RecA activity.</text>
</comment>
<evidence type="ECO:0000256" key="1">
    <source>
        <dbReference type="ARBA" id="ARBA00004496"/>
    </source>
</evidence>
<dbReference type="PANTHER" id="PTHR33602">
    <property type="entry name" value="REGULATORY PROTEIN RECX FAMILY PROTEIN"/>
    <property type="match status" value="1"/>
</dbReference>
<dbReference type="GO" id="GO:0006282">
    <property type="term" value="P:regulation of DNA repair"/>
    <property type="evidence" value="ECO:0007669"/>
    <property type="project" value="UniProtKB-UniRule"/>
</dbReference>
<dbReference type="Gene3D" id="1.10.10.10">
    <property type="entry name" value="Winged helix-like DNA-binding domain superfamily/Winged helix DNA-binding domain"/>
    <property type="match status" value="3"/>
</dbReference>
<dbReference type="PANTHER" id="PTHR33602:SF1">
    <property type="entry name" value="REGULATORY PROTEIN RECX FAMILY PROTEIN"/>
    <property type="match status" value="1"/>
</dbReference>
<evidence type="ECO:0000256" key="3">
    <source>
        <dbReference type="ARBA" id="ARBA00018111"/>
    </source>
</evidence>
<proteinExistence type="inferred from homology"/>
<feature type="domain" description="RecX third three-helical" evidence="7">
    <location>
        <begin position="161"/>
        <end position="206"/>
    </location>
</feature>
<feature type="domain" description="RecX second three-helical" evidence="6">
    <location>
        <begin position="114"/>
        <end position="155"/>
    </location>
</feature>
<organism evidence="9 10">
    <name type="scientific">Paenibacillus aquistagni</name>
    <dbReference type="NCBI Taxonomy" id="1852522"/>
    <lineage>
        <taxon>Bacteria</taxon>
        <taxon>Bacillati</taxon>
        <taxon>Bacillota</taxon>
        <taxon>Bacilli</taxon>
        <taxon>Bacillales</taxon>
        <taxon>Paenibacillaceae</taxon>
        <taxon>Paenibacillus</taxon>
    </lineage>
</organism>
<dbReference type="STRING" id="1852522.SAMN06295960_0694"/>
<evidence type="ECO:0000313" key="9">
    <source>
        <dbReference type="EMBL" id="SMG17187.1"/>
    </source>
</evidence>
<protein>
    <recommendedName>
        <fullName evidence="3 5">Regulatory protein RecX</fullName>
    </recommendedName>
</protein>
<dbReference type="HAMAP" id="MF_01114">
    <property type="entry name" value="RecX"/>
    <property type="match status" value="1"/>
</dbReference>
<dbReference type="InterPro" id="IPR003783">
    <property type="entry name" value="Regulatory_RecX"/>
</dbReference>
<evidence type="ECO:0000313" key="10">
    <source>
        <dbReference type="Proteomes" id="UP000193834"/>
    </source>
</evidence>
<accession>A0A1X7IR47</accession>
<keyword evidence="10" id="KW-1185">Reference proteome</keyword>
<dbReference type="EMBL" id="FXAZ01000001">
    <property type="protein sequence ID" value="SMG17187.1"/>
    <property type="molecule type" value="Genomic_DNA"/>
</dbReference>
<keyword evidence="4 5" id="KW-0963">Cytoplasm</keyword>
<dbReference type="InterPro" id="IPR036388">
    <property type="entry name" value="WH-like_DNA-bd_sf"/>
</dbReference>
<dbReference type="RefSeq" id="WP_244903271.1">
    <property type="nucleotide sequence ID" value="NZ_FXAZ01000001.1"/>
</dbReference>
<sequence length="221" mass="25854">MEENRDSTVIVRVEKDEQQSRRYQIYFEHAAPLNVHEDVMVKYRLLKGAEVSLSFMEEIIRADEKNKAYVQSLKYLQRKPRTRVELFRYLSQKGYEAEIIENVLDQLEQEWLVNDASYAEAWLSQRVFRHHKGRRLVQQELKQKGVHAAHIVKALEGLGAEEELESAIAAARKKWRTTSGEHYLRKQKVAAFLARRGYPNGIARQAAQQAASEEQDNEREE</sequence>
<comment type="subcellular location">
    <subcellularLocation>
        <location evidence="1 5">Cytoplasm</location>
    </subcellularLocation>
</comment>
<gene>
    <name evidence="5" type="primary">recX</name>
    <name evidence="9" type="ORF">SAMN06295960_0694</name>
</gene>
<dbReference type="Proteomes" id="UP000193834">
    <property type="component" value="Unassembled WGS sequence"/>
</dbReference>
<evidence type="ECO:0000259" key="6">
    <source>
        <dbReference type="Pfam" id="PF02631"/>
    </source>
</evidence>
<dbReference type="AlphaFoldDB" id="A0A1X7IR47"/>
<reference evidence="9 10" key="1">
    <citation type="submission" date="2017-04" db="EMBL/GenBank/DDBJ databases">
        <authorList>
            <person name="Afonso C.L."/>
            <person name="Miller P.J."/>
            <person name="Scott M.A."/>
            <person name="Spackman E."/>
            <person name="Goraichik I."/>
            <person name="Dimitrov K.M."/>
            <person name="Suarez D.L."/>
            <person name="Swayne D.E."/>
        </authorList>
    </citation>
    <scope>NUCLEOTIDE SEQUENCE [LARGE SCALE GENOMIC DNA]</scope>
    <source>
        <strain evidence="9 10">11</strain>
    </source>
</reference>
<name>A0A1X7IR47_9BACL</name>
<dbReference type="InterPro" id="IPR053926">
    <property type="entry name" value="RecX_HTH_1st"/>
</dbReference>
<dbReference type="GO" id="GO:0005737">
    <property type="term" value="C:cytoplasm"/>
    <property type="evidence" value="ECO:0007669"/>
    <property type="project" value="UniProtKB-SubCell"/>
</dbReference>
<evidence type="ECO:0000256" key="4">
    <source>
        <dbReference type="ARBA" id="ARBA00022490"/>
    </source>
</evidence>
<evidence type="ECO:0000259" key="8">
    <source>
        <dbReference type="Pfam" id="PF21982"/>
    </source>
</evidence>
<comment type="similarity">
    <text evidence="2 5">Belongs to the RecX family.</text>
</comment>
<evidence type="ECO:0000259" key="7">
    <source>
        <dbReference type="Pfam" id="PF21981"/>
    </source>
</evidence>
<dbReference type="Pfam" id="PF21982">
    <property type="entry name" value="RecX_HTH1"/>
    <property type="match status" value="1"/>
</dbReference>
<dbReference type="Pfam" id="PF21981">
    <property type="entry name" value="RecX_HTH3"/>
    <property type="match status" value="1"/>
</dbReference>
<dbReference type="InterPro" id="IPR053925">
    <property type="entry name" value="RecX_HTH_3rd"/>
</dbReference>
<dbReference type="InterPro" id="IPR053924">
    <property type="entry name" value="RecX_HTH_2nd"/>
</dbReference>
<evidence type="ECO:0000256" key="2">
    <source>
        <dbReference type="ARBA" id="ARBA00009695"/>
    </source>
</evidence>
<dbReference type="Pfam" id="PF02631">
    <property type="entry name" value="RecX_HTH2"/>
    <property type="match status" value="1"/>
</dbReference>